<evidence type="ECO:0000256" key="4">
    <source>
        <dbReference type="ARBA" id="ARBA00022679"/>
    </source>
</evidence>
<evidence type="ECO:0000256" key="8">
    <source>
        <dbReference type="ARBA" id="ARBA00023012"/>
    </source>
</evidence>
<evidence type="ECO:0000256" key="7">
    <source>
        <dbReference type="ARBA" id="ARBA00022840"/>
    </source>
</evidence>
<dbReference type="InterPro" id="IPR011712">
    <property type="entry name" value="Sig_transdc_His_kin_sub3_dim/P"/>
</dbReference>
<keyword evidence="4" id="KW-0808">Transferase</keyword>
<evidence type="ECO:0000313" key="14">
    <source>
        <dbReference type="EMBL" id="ADD45273.1"/>
    </source>
</evidence>
<evidence type="ECO:0000259" key="12">
    <source>
        <dbReference type="Pfam" id="PF02518"/>
    </source>
</evidence>
<evidence type="ECO:0000256" key="3">
    <source>
        <dbReference type="ARBA" id="ARBA00022553"/>
    </source>
</evidence>
<dbReference type="InterPro" id="IPR036890">
    <property type="entry name" value="HATPase_C_sf"/>
</dbReference>
<dbReference type="Pfam" id="PF07730">
    <property type="entry name" value="HisKA_3"/>
    <property type="match status" value="1"/>
</dbReference>
<evidence type="ECO:0000256" key="2">
    <source>
        <dbReference type="ARBA" id="ARBA00012438"/>
    </source>
</evidence>
<feature type="transmembrane region" description="Helical" evidence="11">
    <location>
        <begin position="82"/>
        <end position="98"/>
    </location>
</feature>
<dbReference type="GO" id="GO:0016020">
    <property type="term" value="C:membrane"/>
    <property type="evidence" value="ECO:0007669"/>
    <property type="project" value="InterPro"/>
</dbReference>
<keyword evidence="11" id="KW-1133">Transmembrane helix</keyword>
<evidence type="ECO:0000256" key="5">
    <source>
        <dbReference type="ARBA" id="ARBA00022741"/>
    </source>
</evidence>
<name>D3PX49_STANL</name>
<organism evidence="14 15">
    <name type="scientific">Stackebrandtia nassauensis (strain DSM 44728 / CIP 108903 / NRRL B-16338 / NBRC 102104 / LLR-40K-21)</name>
    <dbReference type="NCBI Taxonomy" id="446470"/>
    <lineage>
        <taxon>Bacteria</taxon>
        <taxon>Bacillati</taxon>
        <taxon>Actinomycetota</taxon>
        <taxon>Actinomycetes</taxon>
        <taxon>Glycomycetales</taxon>
        <taxon>Glycomycetaceae</taxon>
        <taxon>Stackebrandtia</taxon>
    </lineage>
</organism>
<dbReference type="RefSeq" id="WP_013020844.1">
    <property type="nucleotide sequence ID" value="NC_013947.1"/>
</dbReference>
<keyword evidence="11" id="KW-0812">Transmembrane</keyword>
<sequence length="478" mass="51234">MPCEPLVSENGPVFTIPAVKHPREWFSSVTRPSGPLPRPSRRAYAFDVALVLLIAVISIGYIDDHTPVRHINGIPRTIEWDEWTGAIVFLAVAMPALIWRRRFPLTVLWLVAAATVLPQHELPQLAFYLCVIAGYSAAAYSPYRIPTMLSLAAAVVAVASLTPNVLQDVPMGNKAPSTIDQTESEDVFAPQEHDMATRPQSDGASSVVPSEYVAPLILIPVVLAASAMRVWKHRVSESRTRLSTLEKERAEELRRAAEQERARIARELHDVVTHNVSVMVIQTGAARKVMDASPDQAKAALLAVEAGGRAAMSELRHVMGLLTMDDAASAGRAAGSSGDDPDALSLTPQPSLERLESLVERVRGSGTDIALTITGSARPLPSGIELAAYRVVQEALTNTVKHAAGATARITVDYQDDRLAVKVTDSGGTPTSAATTGNGHGLLGLRERLAVYGGTLRCGPTPLGGYRVEAVIPLEDRT</sequence>
<dbReference type="Proteomes" id="UP000000844">
    <property type="component" value="Chromosome"/>
</dbReference>
<evidence type="ECO:0000256" key="10">
    <source>
        <dbReference type="SAM" id="MobiDB-lite"/>
    </source>
</evidence>
<dbReference type="Gene3D" id="3.30.565.10">
    <property type="entry name" value="Histidine kinase-like ATPase, C-terminal domain"/>
    <property type="match status" value="1"/>
</dbReference>
<dbReference type="SUPFAM" id="SSF55874">
    <property type="entry name" value="ATPase domain of HSP90 chaperone/DNA topoisomerase II/histidine kinase"/>
    <property type="match status" value="1"/>
</dbReference>
<dbReference type="STRING" id="446470.Snas_5643"/>
<evidence type="ECO:0000256" key="6">
    <source>
        <dbReference type="ARBA" id="ARBA00022777"/>
    </source>
</evidence>
<dbReference type="KEGG" id="sna:Snas_5643"/>
<dbReference type="eggNOG" id="COG4585">
    <property type="taxonomic scope" value="Bacteria"/>
</dbReference>
<keyword evidence="9" id="KW-0175">Coiled coil</keyword>
<dbReference type="Gene3D" id="1.20.5.1930">
    <property type="match status" value="1"/>
</dbReference>
<dbReference type="AlphaFoldDB" id="D3PX49"/>
<gene>
    <name evidence="14" type="ordered locus">Snas_5643</name>
</gene>
<evidence type="ECO:0000256" key="9">
    <source>
        <dbReference type="SAM" id="Coils"/>
    </source>
</evidence>
<feature type="transmembrane region" description="Helical" evidence="11">
    <location>
        <begin position="43"/>
        <end position="62"/>
    </location>
</feature>
<dbReference type="OrthoDB" id="227596at2"/>
<dbReference type="CDD" id="cd16917">
    <property type="entry name" value="HATPase_UhpB-NarQ-NarX-like"/>
    <property type="match status" value="1"/>
</dbReference>
<dbReference type="InterPro" id="IPR050482">
    <property type="entry name" value="Sensor_HK_TwoCompSys"/>
</dbReference>
<keyword evidence="3" id="KW-0597">Phosphoprotein</keyword>
<keyword evidence="6 14" id="KW-0418">Kinase</keyword>
<dbReference type="InterPro" id="IPR003594">
    <property type="entry name" value="HATPase_dom"/>
</dbReference>
<keyword evidence="8" id="KW-0902">Two-component regulatory system</keyword>
<keyword evidence="7" id="KW-0067">ATP-binding</keyword>
<feature type="coiled-coil region" evidence="9">
    <location>
        <begin position="235"/>
        <end position="270"/>
    </location>
</feature>
<dbReference type="PANTHER" id="PTHR24421:SF10">
    <property type="entry name" value="NITRATE_NITRITE SENSOR PROTEIN NARQ"/>
    <property type="match status" value="1"/>
</dbReference>
<keyword evidence="5" id="KW-0547">Nucleotide-binding</keyword>
<reference evidence="14 15" key="1">
    <citation type="journal article" date="2009" name="Stand. Genomic Sci.">
        <title>Complete genome sequence of Stackebrandtia nassauensis type strain (LLR-40K-21).</title>
        <authorList>
            <person name="Munk C."/>
            <person name="Lapidus A."/>
            <person name="Copeland A."/>
            <person name="Jando M."/>
            <person name="Mayilraj S."/>
            <person name="Glavina Del Rio T."/>
            <person name="Nolan M."/>
            <person name="Chen F."/>
            <person name="Lucas S."/>
            <person name="Tice H."/>
            <person name="Cheng J.F."/>
            <person name="Han C."/>
            <person name="Detter J.C."/>
            <person name="Bruce D."/>
            <person name="Goodwin L."/>
            <person name="Chain P."/>
            <person name="Pitluck S."/>
            <person name="Goker M."/>
            <person name="Ovchinikova G."/>
            <person name="Pati A."/>
            <person name="Ivanova N."/>
            <person name="Mavromatis K."/>
            <person name="Chen A."/>
            <person name="Palaniappan K."/>
            <person name="Land M."/>
            <person name="Hauser L."/>
            <person name="Chang Y.J."/>
            <person name="Jeffries C.D."/>
            <person name="Bristow J."/>
            <person name="Eisen J.A."/>
            <person name="Markowitz V."/>
            <person name="Hugenholtz P."/>
            <person name="Kyrpides N.C."/>
            <person name="Klenk H.P."/>
        </authorList>
    </citation>
    <scope>NUCLEOTIDE SEQUENCE [LARGE SCALE GENOMIC DNA]</scope>
    <source>
        <strain evidence="15">DSM 44728 / CIP 108903 / NRRL B-16338 / NBRC 102104 / LLR-40K-21</strain>
    </source>
</reference>
<dbReference type="GO" id="GO:0005524">
    <property type="term" value="F:ATP binding"/>
    <property type="evidence" value="ECO:0007669"/>
    <property type="project" value="UniProtKB-KW"/>
</dbReference>
<evidence type="ECO:0000259" key="13">
    <source>
        <dbReference type="Pfam" id="PF07730"/>
    </source>
</evidence>
<comment type="catalytic activity">
    <reaction evidence="1">
        <text>ATP + protein L-histidine = ADP + protein N-phospho-L-histidine.</text>
        <dbReference type="EC" id="2.7.13.3"/>
    </reaction>
</comment>
<keyword evidence="11" id="KW-0472">Membrane</keyword>
<keyword evidence="15" id="KW-1185">Reference proteome</keyword>
<proteinExistence type="predicted"/>
<feature type="domain" description="Signal transduction histidine kinase subgroup 3 dimerisation and phosphoacceptor" evidence="13">
    <location>
        <begin position="260"/>
        <end position="322"/>
    </location>
</feature>
<dbReference type="PANTHER" id="PTHR24421">
    <property type="entry name" value="NITRATE/NITRITE SENSOR PROTEIN NARX-RELATED"/>
    <property type="match status" value="1"/>
</dbReference>
<dbReference type="HOGENOM" id="CLU_000445_20_1_11"/>
<dbReference type="EMBL" id="CP001778">
    <property type="protein sequence ID" value="ADD45273.1"/>
    <property type="molecule type" value="Genomic_DNA"/>
</dbReference>
<dbReference type="GO" id="GO:0000155">
    <property type="term" value="F:phosphorelay sensor kinase activity"/>
    <property type="evidence" value="ECO:0007669"/>
    <property type="project" value="InterPro"/>
</dbReference>
<evidence type="ECO:0000313" key="15">
    <source>
        <dbReference type="Proteomes" id="UP000000844"/>
    </source>
</evidence>
<accession>D3PX49</accession>
<dbReference type="GO" id="GO:0046983">
    <property type="term" value="F:protein dimerization activity"/>
    <property type="evidence" value="ECO:0007669"/>
    <property type="project" value="InterPro"/>
</dbReference>
<evidence type="ECO:0000256" key="11">
    <source>
        <dbReference type="SAM" id="Phobius"/>
    </source>
</evidence>
<protein>
    <recommendedName>
        <fullName evidence="2">histidine kinase</fullName>
        <ecNumber evidence="2">2.7.13.3</ecNumber>
    </recommendedName>
</protein>
<feature type="region of interest" description="Disordered" evidence="10">
    <location>
        <begin position="330"/>
        <end position="349"/>
    </location>
</feature>
<dbReference type="EC" id="2.7.13.3" evidence="2"/>
<dbReference type="Pfam" id="PF02518">
    <property type="entry name" value="HATPase_c"/>
    <property type="match status" value="1"/>
</dbReference>
<feature type="domain" description="Histidine kinase/HSP90-like ATPase" evidence="12">
    <location>
        <begin position="385"/>
        <end position="475"/>
    </location>
</feature>
<evidence type="ECO:0000256" key="1">
    <source>
        <dbReference type="ARBA" id="ARBA00000085"/>
    </source>
</evidence>